<protein>
    <submittedName>
        <fullName evidence="1">Uncharacterized protein</fullName>
    </submittedName>
</protein>
<keyword evidence="2" id="KW-1185">Reference proteome</keyword>
<dbReference type="Proteomes" id="UP001482620">
    <property type="component" value="Unassembled WGS sequence"/>
</dbReference>
<name>A0ABV0UD93_9TELE</name>
<gene>
    <name evidence="1" type="ORF">ILYODFUR_028636</name>
</gene>
<evidence type="ECO:0000313" key="2">
    <source>
        <dbReference type="Proteomes" id="UP001482620"/>
    </source>
</evidence>
<comment type="caution">
    <text evidence="1">The sequence shown here is derived from an EMBL/GenBank/DDBJ whole genome shotgun (WGS) entry which is preliminary data.</text>
</comment>
<proteinExistence type="predicted"/>
<organism evidence="1 2">
    <name type="scientific">Ilyodon furcidens</name>
    <name type="common">goldbreast splitfin</name>
    <dbReference type="NCBI Taxonomy" id="33524"/>
    <lineage>
        <taxon>Eukaryota</taxon>
        <taxon>Metazoa</taxon>
        <taxon>Chordata</taxon>
        <taxon>Craniata</taxon>
        <taxon>Vertebrata</taxon>
        <taxon>Euteleostomi</taxon>
        <taxon>Actinopterygii</taxon>
        <taxon>Neopterygii</taxon>
        <taxon>Teleostei</taxon>
        <taxon>Neoteleostei</taxon>
        <taxon>Acanthomorphata</taxon>
        <taxon>Ovalentaria</taxon>
        <taxon>Atherinomorphae</taxon>
        <taxon>Cyprinodontiformes</taxon>
        <taxon>Goodeidae</taxon>
        <taxon>Ilyodon</taxon>
    </lineage>
</organism>
<sequence>MKLHRLWYVFYTVVYHNMARVKSYKVAKFIMGASEKPKHVTGHIASKIMRLIIPHTGKLQRNMRGLILSDSNGFENCSFQIGKTENRQFLEHEGQTRPEPSKSASPASPFWLFPLLLALLLKNTSHIFFL</sequence>
<accession>A0ABV0UD93</accession>
<dbReference type="EMBL" id="JAHRIQ010061871">
    <property type="protein sequence ID" value="MEQ2241763.1"/>
    <property type="molecule type" value="Genomic_DNA"/>
</dbReference>
<evidence type="ECO:0000313" key="1">
    <source>
        <dbReference type="EMBL" id="MEQ2241763.1"/>
    </source>
</evidence>
<reference evidence="1 2" key="1">
    <citation type="submission" date="2021-06" db="EMBL/GenBank/DDBJ databases">
        <authorList>
            <person name="Palmer J.M."/>
        </authorList>
    </citation>
    <scope>NUCLEOTIDE SEQUENCE [LARGE SCALE GENOMIC DNA]</scope>
    <source>
        <strain evidence="2">if_2019</strain>
        <tissue evidence="1">Muscle</tissue>
    </source>
</reference>